<evidence type="ECO:0000256" key="3">
    <source>
        <dbReference type="ARBA" id="ARBA00023163"/>
    </source>
</evidence>
<dbReference type="InterPro" id="IPR036388">
    <property type="entry name" value="WH-like_DNA-bd_sf"/>
</dbReference>
<keyword evidence="3" id="KW-0804">Transcription</keyword>
<evidence type="ECO:0000256" key="1">
    <source>
        <dbReference type="ARBA" id="ARBA00023015"/>
    </source>
</evidence>
<evidence type="ECO:0000259" key="5">
    <source>
        <dbReference type="PROSITE" id="PS51063"/>
    </source>
</evidence>
<evidence type="ECO:0000313" key="6">
    <source>
        <dbReference type="EMBL" id="MEK8049253.1"/>
    </source>
</evidence>
<dbReference type="PROSITE" id="PS50042">
    <property type="entry name" value="CNMP_BINDING_3"/>
    <property type="match status" value="1"/>
</dbReference>
<dbReference type="InterPro" id="IPR014710">
    <property type="entry name" value="RmlC-like_jellyroll"/>
</dbReference>
<dbReference type="PANTHER" id="PTHR24567">
    <property type="entry name" value="CRP FAMILY TRANSCRIPTIONAL REGULATORY PROTEIN"/>
    <property type="match status" value="1"/>
</dbReference>
<feature type="domain" description="Cyclic nucleotide-binding" evidence="4">
    <location>
        <begin position="17"/>
        <end position="115"/>
    </location>
</feature>
<gene>
    <name evidence="6" type="ORF">AACH10_03280</name>
</gene>
<dbReference type="PROSITE" id="PS51063">
    <property type="entry name" value="HTH_CRP_2"/>
    <property type="match status" value="1"/>
</dbReference>
<dbReference type="EMBL" id="JBBUTH010000001">
    <property type="protein sequence ID" value="MEK8049253.1"/>
    <property type="molecule type" value="Genomic_DNA"/>
</dbReference>
<dbReference type="SUPFAM" id="SSF51206">
    <property type="entry name" value="cAMP-binding domain-like"/>
    <property type="match status" value="1"/>
</dbReference>
<dbReference type="InterPro" id="IPR050397">
    <property type="entry name" value="Env_Response_Regulators"/>
</dbReference>
<dbReference type="Gene3D" id="1.10.10.10">
    <property type="entry name" value="Winged helix-like DNA-binding domain superfamily/Winged helix DNA-binding domain"/>
    <property type="match status" value="1"/>
</dbReference>
<dbReference type="Gene3D" id="2.60.120.10">
    <property type="entry name" value="Jelly Rolls"/>
    <property type="match status" value="1"/>
</dbReference>
<organism evidence="6 7">
    <name type="scientific">Pseudaquabacterium inlustre</name>
    <dbReference type="NCBI Taxonomy" id="2984192"/>
    <lineage>
        <taxon>Bacteria</taxon>
        <taxon>Pseudomonadati</taxon>
        <taxon>Pseudomonadota</taxon>
        <taxon>Betaproteobacteria</taxon>
        <taxon>Burkholderiales</taxon>
        <taxon>Sphaerotilaceae</taxon>
        <taxon>Pseudaquabacterium</taxon>
    </lineage>
</organism>
<dbReference type="InterPro" id="IPR012318">
    <property type="entry name" value="HTH_CRP"/>
</dbReference>
<keyword evidence="2" id="KW-0238">DNA-binding</keyword>
<dbReference type="Pfam" id="PF13545">
    <property type="entry name" value="HTH_Crp_2"/>
    <property type="match status" value="1"/>
</dbReference>
<evidence type="ECO:0000313" key="7">
    <source>
        <dbReference type="Proteomes" id="UP001365405"/>
    </source>
</evidence>
<proteinExistence type="predicted"/>
<comment type="caution">
    <text evidence="6">The sequence shown here is derived from an EMBL/GenBank/DDBJ whole genome shotgun (WGS) entry which is preliminary data.</text>
</comment>
<accession>A0ABU9CBL5</accession>
<dbReference type="InterPro" id="IPR018490">
    <property type="entry name" value="cNMP-bd_dom_sf"/>
</dbReference>
<dbReference type="InterPro" id="IPR036390">
    <property type="entry name" value="WH_DNA-bd_sf"/>
</dbReference>
<dbReference type="RefSeq" id="WP_341408924.1">
    <property type="nucleotide sequence ID" value="NZ_JBBUTH010000001.1"/>
</dbReference>
<dbReference type="SMART" id="SM00419">
    <property type="entry name" value="HTH_CRP"/>
    <property type="match status" value="1"/>
</dbReference>
<dbReference type="Pfam" id="PF00027">
    <property type="entry name" value="cNMP_binding"/>
    <property type="match status" value="1"/>
</dbReference>
<dbReference type="SUPFAM" id="SSF46785">
    <property type="entry name" value="Winged helix' DNA-binding domain"/>
    <property type="match status" value="1"/>
</dbReference>
<evidence type="ECO:0000256" key="2">
    <source>
        <dbReference type="ARBA" id="ARBA00023125"/>
    </source>
</evidence>
<keyword evidence="1" id="KW-0805">Transcription regulation</keyword>
<protein>
    <submittedName>
        <fullName evidence="6">Crp/Fnr family transcriptional regulator</fullName>
    </submittedName>
</protein>
<reference evidence="6 7" key="1">
    <citation type="submission" date="2024-04" db="EMBL/GenBank/DDBJ databases">
        <title>Novel species of the genus Ideonella isolated from streams.</title>
        <authorList>
            <person name="Lu H."/>
        </authorList>
    </citation>
    <scope>NUCLEOTIDE SEQUENCE [LARGE SCALE GENOMIC DNA]</scope>
    <source>
        <strain evidence="6 7">DXS22W</strain>
    </source>
</reference>
<feature type="domain" description="HTH crp-type" evidence="5">
    <location>
        <begin position="151"/>
        <end position="239"/>
    </location>
</feature>
<name>A0ABU9CBL5_9BURK</name>
<dbReference type="PANTHER" id="PTHR24567:SF74">
    <property type="entry name" value="HTH-TYPE TRANSCRIPTIONAL REGULATOR ARCR"/>
    <property type="match status" value="1"/>
</dbReference>
<dbReference type="CDD" id="cd00038">
    <property type="entry name" value="CAP_ED"/>
    <property type="match status" value="1"/>
</dbReference>
<dbReference type="InterPro" id="IPR000595">
    <property type="entry name" value="cNMP-bd_dom"/>
</dbReference>
<dbReference type="SMART" id="SM00100">
    <property type="entry name" value="cNMP"/>
    <property type="match status" value="1"/>
</dbReference>
<evidence type="ECO:0000259" key="4">
    <source>
        <dbReference type="PROSITE" id="PS50042"/>
    </source>
</evidence>
<keyword evidence="7" id="KW-1185">Reference proteome</keyword>
<dbReference type="Proteomes" id="UP001365405">
    <property type="component" value="Unassembled WGS sequence"/>
</dbReference>
<sequence length="247" mass="27185">METRPFDVPRYLSVLPLFNDMNRPELERLAQGCTLRRLVRGDMVFRVGDPCEAFHVTVVGQVKLFAISPAGQEKVIELIGPGHSFAEALMFTDRPCIVNAQALTDTLLLTVAKQAVLGEIDRDPRFALRMLAGLSRRLHGLVNDVQAYALHNGMQRVIGYLLRDHIADGVVDDDEAGELAAEPPPLPCGSVTVSLPASKATIASRLSLTPEYFSRVLHELEAEGLIEIDKRDIRIPDPTALARFQPA</sequence>